<proteinExistence type="inferred from homology"/>
<keyword evidence="4" id="KW-0571">Peptide transport</keyword>
<keyword evidence="4" id="KW-0813">Transport</keyword>
<comment type="similarity">
    <text evidence="2">Belongs to the major facilitator superfamily. Proton-dependent oligopeptide transporter (POT/PTR) (TC 2.A.17) family.</text>
</comment>
<feature type="transmembrane region" description="Helical" evidence="7">
    <location>
        <begin position="21"/>
        <end position="44"/>
    </location>
</feature>
<keyword evidence="3 7" id="KW-0812">Transmembrane</keyword>
<dbReference type="Gene3D" id="1.20.1250.20">
    <property type="entry name" value="MFS general substrate transporter like domains"/>
    <property type="match status" value="1"/>
</dbReference>
<feature type="transmembrane region" description="Helical" evidence="7">
    <location>
        <begin position="64"/>
        <end position="87"/>
    </location>
</feature>
<evidence type="ECO:0000256" key="1">
    <source>
        <dbReference type="ARBA" id="ARBA00004141"/>
    </source>
</evidence>
<evidence type="ECO:0000256" key="5">
    <source>
        <dbReference type="ARBA" id="ARBA00022989"/>
    </source>
</evidence>
<keyword evidence="9" id="KW-1185">Reference proteome</keyword>
<evidence type="ECO:0000256" key="7">
    <source>
        <dbReference type="SAM" id="Phobius"/>
    </source>
</evidence>
<sequence>MAETRAAEISRYLKSLCRASCLIHSKGGLIVILWTVLVNQLSIYSSAGYLFSFIIKEKDPVNTFWFNIALSLIQFVGFLLYPVTGLLADIYWTRYNTMYAGLFFNMLGTIALTIASFLVYYGQITTWTFILFGIVLPLGSLQFGVALFSSNAIQFATDQMPGASSDNLSALVYWYVWAIFFGQGEGSLLLLVLDLFTSLRMAVYLSIIIICVVQAFCLLFGIIAIALLKQKLVNEPAGRNPIKDLAKVLKYSWHHKTSRFDHRSAFTYGVETPSRLDFAKQRFGGPYTTEEVEDTKTFFRVLIVLLSLIGFYLVDETIATNIHMQELRNTLGLTADGAFDYLTMMSFTGSLLTILFFIPVYQCCLQRCIKMPSMLKRMFIGLMFALVGAIILQVIEIVLSVKVQHLTTCSRCELMKNDSTCQEISLLENTTTTLSFNTALLPYQIVIIVQVANGIAFLLVFVTGIEFILAQAPRLMQGFLIGIWHAGACVKISIGIIMSIEAIDCQFYTVAFRIGAMVLFLPIYTITAAKYKRRERDEYATINQQNIIEEYCIRALDRRDKYYEELSNDDTPLVTY</sequence>
<feature type="transmembrane region" description="Helical" evidence="7">
    <location>
        <begin position="338"/>
        <end position="358"/>
    </location>
</feature>
<dbReference type="InterPro" id="IPR036259">
    <property type="entry name" value="MFS_trans_sf"/>
</dbReference>
<reference evidence="8" key="2">
    <citation type="submission" date="2024-06" db="UniProtKB">
        <authorList>
            <consortium name="EnsemblMetazoa"/>
        </authorList>
    </citation>
    <scope>IDENTIFICATION</scope>
</reference>
<dbReference type="RefSeq" id="XP_011402810.1">
    <property type="nucleotide sequence ID" value="XM_011404508.1"/>
</dbReference>
<dbReference type="Pfam" id="PF00854">
    <property type="entry name" value="PTR2"/>
    <property type="match status" value="1"/>
</dbReference>
<keyword evidence="4" id="KW-0653">Protein transport</keyword>
<dbReference type="SUPFAM" id="SSF103473">
    <property type="entry name" value="MFS general substrate transporter"/>
    <property type="match status" value="1"/>
</dbReference>
<feature type="transmembrane region" description="Helical" evidence="7">
    <location>
        <begin position="297"/>
        <end position="314"/>
    </location>
</feature>
<evidence type="ECO:0000256" key="3">
    <source>
        <dbReference type="ARBA" id="ARBA00022692"/>
    </source>
</evidence>
<keyword evidence="5 7" id="KW-1133">Transmembrane helix</keyword>
<organism evidence="8 9">
    <name type="scientific">Amphimedon queenslandica</name>
    <name type="common">Sponge</name>
    <dbReference type="NCBI Taxonomy" id="400682"/>
    <lineage>
        <taxon>Eukaryota</taxon>
        <taxon>Metazoa</taxon>
        <taxon>Porifera</taxon>
        <taxon>Demospongiae</taxon>
        <taxon>Heteroscleromorpha</taxon>
        <taxon>Haplosclerida</taxon>
        <taxon>Niphatidae</taxon>
        <taxon>Amphimedon</taxon>
    </lineage>
</organism>
<dbReference type="GeneID" id="105312120"/>
<dbReference type="Proteomes" id="UP000007879">
    <property type="component" value="Unassembled WGS sequence"/>
</dbReference>
<dbReference type="GO" id="GO:0015833">
    <property type="term" value="P:peptide transport"/>
    <property type="evidence" value="ECO:0007669"/>
    <property type="project" value="UniProtKB-KW"/>
</dbReference>
<evidence type="ECO:0000313" key="9">
    <source>
        <dbReference type="Proteomes" id="UP000007879"/>
    </source>
</evidence>
<evidence type="ECO:0000256" key="2">
    <source>
        <dbReference type="ARBA" id="ARBA00005982"/>
    </source>
</evidence>
<evidence type="ECO:0000313" key="8">
    <source>
        <dbReference type="EnsemblMetazoa" id="XP_011402810.1"/>
    </source>
</evidence>
<feature type="transmembrane region" description="Helical" evidence="7">
    <location>
        <begin position="202"/>
        <end position="228"/>
    </location>
</feature>
<evidence type="ECO:0000256" key="6">
    <source>
        <dbReference type="ARBA" id="ARBA00023136"/>
    </source>
</evidence>
<keyword evidence="6 7" id="KW-0472">Membrane</keyword>
<name>A0AAN0IKF8_AMPQE</name>
<feature type="transmembrane region" description="Helical" evidence="7">
    <location>
        <begin position="127"/>
        <end position="149"/>
    </location>
</feature>
<dbReference type="GO" id="GO:0016020">
    <property type="term" value="C:membrane"/>
    <property type="evidence" value="ECO:0007669"/>
    <property type="project" value="UniProtKB-SubCell"/>
</dbReference>
<dbReference type="PANTHER" id="PTHR11654">
    <property type="entry name" value="OLIGOPEPTIDE TRANSPORTER-RELATED"/>
    <property type="match status" value="1"/>
</dbReference>
<feature type="transmembrane region" description="Helical" evidence="7">
    <location>
        <begin position="170"/>
        <end position="196"/>
    </location>
</feature>
<feature type="transmembrane region" description="Helical" evidence="7">
    <location>
        <begin position="379"/>
        <end position="401"/>
    </location>
</feature>
<dbReference type="KEGG" id="aqu:105312120"/>
<feature type="transmembrane region" description="Helical" evidence="7">
    <location>
        <begin position="506"/>
        <end position="526"/>
    </location>
</feature>
<accession>A0AAN0IKF8</accession>
<protein>
    <submittedName>
        <fullName evidence="8">Uncharacterized protein</fullName>
    </submittedName>
</protein>
<comment type="subcellular location">
    <subcellularLocation>
        <location evidence="1">Membrane</location>
        <topology evidence="1">Multi-pass membrane protein</topology>
    </subcellularLocation>
</comment>
<dbReference type="EnsemblMetazoa" id="XM_011404508.1">
    <property type="protein sequence ID" value="XP_011402810.1"/>
    <property type="gene ID" value="LOC105312120"/>
</dbReference>
<dbReference type="AlphaFoldDB" id="A0AAN0IKF8"/>
<feature type="transmembrane region" description="Helical" evidence="7">
    <location>
        <begin position="443"/>
        <end position="469"/>
    </location>
</feature>
<evidence type="ECO:0000256" key="4">
    <source>
        <dbReference type="ARBA" id="ARBA00022856"/>
    </source>
</evidence>
<reference evidence="9" key="1">
    <citation type="journal article" date="2010" name="Nature">
        <title>The Amphimedon queenslandica genome and the evolution of animal complexity.</title>
        <authorList>
            <person name="Srivastava M."/>
            <person name="Simakov O."/>
            <person name="Chapman J."/>
            <person name="Fahey B."/>
            <person name="Gauthier M.E."/>
            <person name="Mitros T."/>
            <person name="Richards G.S."/>
            <person name="Conaco C."/>
            <person name="Dacre M."/>
            <person name="Hellsten U."/>
            <person name="Larroux C."/>
            <person name="Putnam N.H."/>
            <person name="Stanke M."/>
            <person name="Adamska M."/>
            <person name="Darling A."/>
            <person name="Degnan S.M."/>
            <person name="Oakley T.H."/>
            <person name="Plachetzki D.C."/>
            <person name="Zhai Y."/>
            <person name="Adamski M."/>
            <person name="Calcino A."/>
            <person name="Cummins S.F."/>
            <person name="Goodstein D.M."/>
            <person name="Harris C."/>
            <person name="Jackson D.J."/>
            <person name="Leys S.P."/>
            <person name="Shu S."/>
            <person name="Woodcroft B.J."/>
            <person name="Vervoort M."/>
            <person name="Kosik K.S."/>
            <person name="Manning G."/>
            <person name="Degnan B.M."/>
            <person name="Rokhsar D.S."/>
        </authorList>
    </citation>
    <scope>NUCLEOTIDE SEQUENCE [LARGE SCALE GENOMIC DNA]</scope>
</reference>
<dbReference type="GO" id="GO:0022857">
    <property type="term" value="F:transmembrane transporter activity"/>
    <property type="evidence" value="ECO:0007669"/>
    <property type="project" value="InterPro"/>
</dbReference>
<dbReference type="InterPro" id="IPR000109">
    <property type="entry name" value="POT_fam"/>
</dbReference>
<feature type="transmembrane region" description="Helical" evidence="7">
    <location>
        <begin position="99"/>
        <end position="121"/>
    </location>
</feature>
<feature type="transmembrane region" description="Helical" evidence="7">
    <location>
        <begin position="481"/>
        <end position="500"/>
    </location>
</feature>